<dbReference type="KEGG" id="bmur:ABE28_008980"/>
<name>A0A1B3XMP8_9BACI</name>
<evidence type="ECO:0000259" key="1">
    <source>
        <dbReference type="Pfam" id="PF23961"/>
    </source>
</evidence>
<sequence length="151" mass="17473">MDYESIVKSVNAEIRKETNCIPREQEAVTKQPKYPFFTYSIISPYLNAKVFRDGNSHIEEVEIVISITFYSLKSFEVMSLAQRSATMLKSTATRQILYDKGITVVRIDDLNKRDNFISIETERRAGFDLRIRIRHSETKSFDHIETITIGG</sequence>
<evidence type="ECO:0000313" key="3">
    <source>
        <dbReference type="Proteomes" id="UP000077926"/>
    </source>
</evidence>
<keyword evidence="3" id="KW-1185">Reference proteome</keyword>
<proteinExistence type="predicted"/>
<dbReference type="STRING" id="264697.ABE28_008980"/>
<dbReference type="NCBIfam" id="NF047498">
    <property type="entry name" value="LIC_12616_fam"/>
    <property type="match status" value="1"/>
</dbReference>
<dbReference type="Proteomes" id="UP000077926">
    <property type="component" value="Chromosome"/>
</dbReference>
<protein>
    <recommendedName>
        <fullName evidence="1">Phage neck terminator protein gp12-like domain-containing protein</fullName>
    </recommendedName>
</protein>
<reference evidence="2 3" key="1">
    <citation type="submission" date="2016-08" db="EMBL/GenBank/DDBJ databases">
        <title>Complete genome sequence of Bacillus muralis G25-68, a strain with toxicity to nematodes.</title>
        <authorList>
            <person name="Zheng Z."/>
        </authorList>
    </citation>
    <scope>NUCLEOTIDE SEQUENCE [LARGE SCALE GENOMIC DNA]</scope>
    <source>
        <strain evidence="2 3">G25-68</strain>
    </source>
</reference>
<dbReference type="InterPro" id="IPR057087">
    <property type="entry name" value="Gp12-like"/>
</dbReference>
<dbReference type="Pfam" id="PF23961">
    <property type="entry name" value="Phage_tail_terminator_9"/>
    <property type="match status" value="1"/>
</dbReference>
<gene>
    <name evidence="2" type="ORF">ABE28_008980</name>
</gene>
<accession>A0A1B3XMP8</accession>
<organism evidence="2 3">
    <name type="scientific">Peribacillus muralis</name>
    <dbReference type="NCBI Taxonomy" id="264697"/>
    <lineage>
        <taxon>Bacteria</taxon>
        <taxon>Bacillati</taxon>
        <taxon>Bacillota</taxon>
        <taxon>Bacilli</taxon>
        <taxon>Bacillales</taxon>
        <taxon>Bacillaceae</taxon>
        <taxon>Peribacillus</taxon>
    </lineage>
</organism>
<dbReference type="AlphaFoldDB" id="A0A1B3XMP8"/>
<evidence type="ECO:0000313" key="2">
    <source>
        <dbReference type="EMBL" id="AOH54485.1"/>
    </source>
</evidence>
<feature type="domain" description="Phage neck terminator protein gp12-like" evidence="1">
    <location>
        <begin position="14"/>
        <end position="149"/>
    </location>
</feature>
<dbReference type="EMBL" id="CP017080">
    <property type="protein sequence ID" value="AOH54485.1"/>
    <property type="molecule type" value="Genomic_DNA"/>
</dbReference>